<dbReference type="EMBL" id="DROK01000272">
    <property type="protein sequence ID" value="HHI98022.1"/>
    <property type="molecule type" value="Genomic_DNA"/>
</dbReference>
<proteinExistence type="predicted"/>
<evidence type="ECO:0000259" key="1">
    <source>
        <dbReference type="Pfam" id="PF00582"/>
    </source>
</evidence>
<reference evidence="2" key="1">
    <citation type="journal article" date="2020" name="mSystems">
        <title>Genome- and Community-Level Interaction Insights into Carbon Utilization and Element Cycling Functions of Hydrothermarchaeota in Hydrothermal Sediment.</title>
        <authorList>
            <person name="Zhou Z."/>
            <person name="Liu Y."/>
            <person name="Xu W."/>
            <person name="Pan J."/>
            <person name="Luo Z.H."/>
            <person name="Li M."/>
        </authorList>
    </citation>
    <scope>NUCLEOTIDE SEQUENCE [LARGE SCALE GENOMIC DNA]</scope>
    <source>
        <strain evidence="2">HyVt-533</strain>
    </source>
</reference>
<sequence>DEGNYNIIMIGRTGKSGLKELVLGSVSSRVLHLAERQTVALVSA</sequence>
<feature type="non-terminal residue" evidence="2">
    <location>
        <position position="1"/>
    </location>
</feature>
<feature type="domain" description="UspA" evidence="1">
    <location>
        <begin position="2"/>
        <end position="35"/>
    </location>
</feature>
<protein>
    <submittedName>
        <fullName evidence="2">Universal stress protein</fullName>
    </submittedName>
</protein>
<dbReference type="SUPFAM" id="SSF52402">
    <property type="entry name" value="Adenine nucleotide alpha hydrolases-like"/>
    <property type="match status" value="1"/>
</dbReference>
<organism evidence="2">
    <name type="scientific">Thermodesulfatator atlanticus</name>
    <dbReference type="NCBI Taxonomy" id="501497"/>
    <lineage>
        <taxon>Bacteria</taxon>
        <taxon>Pseudomonadati</taxon>
        <taxon>Thermodesulfobacteriota</taxon>
        <taxon>Thermodesulfobacteria</taxon>
        <taxon>Thermodesulfobacteriales</taxon>
        <taxon>Thermodesulfatatoraceae</taxon>
        <taxon>Thermodesulfatator</taxon>
    </lineage>
</organism>
<gene>
    <name evidence="2" type="ORF">ENJ96_09255</name>
</gene>
<name>A0A7V5P190_9BACT</name>
<evidence type="ECO:0000313" key="2">
    <source>
        <dbReference type="EMBL" id="HHI98022.1"/>
    </source>
</evidence>
<dbReference type="Proteomes" id="UP000886101">
    <property type="component" value="Unassembled WGS sequence"/>
</dbReference>
<dbReference type="Gene3D" id="3.40.50.620">
    <property type="entry name" value="HUPs"/>
    <property type="match status" value="1"/>
</dbReference>
<dbReference type="InterPro" id="IPR006016">
    <property type="entry name" value="UspA"/>
</dbReference>
<dbReference type="InterPro" id="IPR014729">
    <property type="entry name" value="Rossmann-like_a/b/a_fold"/>
</dbReference>
<dbReference type="AlphaFoldDB" id="A0A7V5P190"/>
<comment type="caution">
    <text evidence="2">The sequence shown here is derived from an EMBL/GenBank/DDBJ whole genome shotgun (WGS) entry which is preliminary data.</text>
</comment>
<dbReference type="Pfam" id="PF00582">
    <property type="entry name" value="Usp"/>
    <property type="match status" value="1"/>
</dbReference>
<accession>A0A7V5P190</accession>